<comment type="caution">
    <text evidence="1">The sequence shown here is derived from an EMBL/GenBank/DDBJ whole genome shotgun (WGS) entry which is preliminary data.</text>
</comment>
<reference evidence="1 2" key="1">
    <citation type="submission" date="2016-01" db="EMBL/GenBank/DDBJ databases">
        <authorList>
            <person name="Oliw E.H."/>
        </authorList>
    </citation>
    <scope>NUCLEOTIDE SEQUENCE [LARGE SCALE GENOMIC DNA]</scope>
    <source>
        <strain evidence="1 2">MJR8628B</strain>
    </source>
</reference>
<dbReference type="AlphaFoldDB" id="A0A133KPS6"/>
<dbReference type="PATRIC" id="fig|1681.53.peg.998"/>
<dbReference type="Proteomes" id="UP000070092">
    <property type="component" value="Unassembled WGS sequence"/>
</dbReference>
<name>A0A133KPS6_BIFBI</name>
<accession>A0A133KPS6</accession>
<dbReference type="EMBL" id="LRPO01000029">
    <property type="protein sequence ID" value="KWZ81548.1"/>
    <property type="molecule type" value="Genomic_DNA"/>
</dbReference>
<gene>
    <name evidence="1" type="ORF">HMPREF3196_01013</name>
</gene>
<evidence type="ECO:0000313" key="1">
    <source>
        <dbReference type="EMBL" id="KWZ81548.1"/>
    </source>
</evidence>
<proteinExistence type="predicted"/>
<evidence type="ECO:0000313" key="2">
    <source>
        <dbReference type="Proteomes" id="UP000070092"/>
    </source>
</evidence>
<sequence length="44" mass="5103">MSVAEWLHERSRASAYAIATHTNHRSANRIGEIAPIRFLHPRFM</sequence>
<protein>
    <submittedName>
        <fullName evidence="1">Uncharacterized protein</fullName>
    </submittedName>
</protein>
<organism evidence="1 2">
    <name type="scientific">Bifidobacterium bifidum</name>
    <dbReference type="NCBI Taxonomy" id="1681"/>
    <lineage>
        <taxon>Bacteria</taxon>
        <taxon>Bacillati</taxon>
        <taxon>Actinomycetota</taxon>
        <taxon>Actinomycetes</taxon>
        <taxon>Bifidobacteriales</taxon>
        <taxon>Bifidobacteriaceae</taxon>
        <taxon>Bifidobacterium</taxon>
    </lineage>
</organism>